<keyword evidence="2" id="KW-0813">Transport</keyword>
<organism evidence="4 5">
    <name type="scientific">Ditylenchus dipsaci</name>
    <dbReference type="NCBI Taxonomy" id="166011"/>
    <lineage>
        <taxon>Eukaryota</taxon>
        <taxon>Metazoa</taxon>
        <taxon>Ecdysozoa</taxon>
        <taxon>Nematoda</taxon>
        <taxon>Chromadorea</taxon>
        <taxon>Rhabditida</taxon>
        <taxon>Tylenchina</taxon>
        <taxon>Tylenchomorpha</taxon>
        <taxon>Sphaerularioidea</taxon>
        <taxon>Anguinidae</taxon>
        <taxon>Anguininae</taxon>
        <taxon>Ditylenchus</taxon>
    </lineage>
</organism>
<dbReference type="Proteomes" id="UP000887574">
    <property type="component" value="Unplaced"/>
</dbReference>
<accession>A0A915CW45</accession>
<dbReference type="SMART" id="SM00185">
    <property type="entry name" value="ARM"/>
    <property type="match status" value="4"/>
</dbReference>
<evidence type="ECO:0000313" key="5">
    <source>
        <dbReference type="WBParaSite" id="jg13285"/>
    </source>
</evidence>
<dbReference type="WBParaSite" id="jg13285">
    <property type="protein sequence ID" value="jg13285"/>
    <property type="gene ID" value="jg13285"/>
</dbReference>
<evidence type="ECO:0000256" key="1">
    <source>
        <dbReference type="ARBA" id="ARBA00010394"/>
    </source>
</evidence>
<dbReference type="InterPro" id="IPR016024">
    <property type="entry name" value="ARM-type_fold"/>
</dbReference>
<dbReference type="InterPro" id="IPR011989">
    <property type="entry name" value="ARM-like"/>
</dbReference>
<dbReference type="SUPFAM" id="SSF48371">
    <property type="entry name" value="ARM repeat"/>
    <property type="match status" value="1"/>
</dbReference>
<reference evidence="5" key="1">
    <citation type="submission" date="2022-11" db="UniProtKB">
        <authorList>
            <consortium name="WormBaseParasite"/>
        </authorList>
    </citation>
    <scope>IDENTIFICATION</scope>
</reference>
<name>A0A915CW45_9BILA</name>
<dbReference type="Gene3D" id="1.25.10.10">
    <property type="entry name" value="Leucine-rich Repeat Variant"/>
    <property type="match status" value="1"/>
</dbReference>
<sequence>MYPTLVDLVFGTFNHRSAIECQLGVDEFACGSRQITHRIVQLGGITALKSLAEKSTGEIRDQAVWALGNLAADCQRCRQSVRQANVLPVLVYLLELPAYQQYDGMNEILITDVVRLLHHLHKTILCFESDEIISDSVWSIAYLIDHATLEGERITAVFDEPGLVRVLVSLLKSSCTRVLAGSLRAVGNIITGTDEQTTRMLDFDILPDLNVLMNSDLLQVSRECVWILSNIAAGTQDHIARLFSVPNMVENIFLLCNDTNPRKRKEAFCGGVAHILVQILDEYLDANLVDRALHSISHSLSAFDFNPELAGTILRNFFDISPDEPMELQQEKCAKKMLIHIKRD</sequence>
<dbReference type="AlphaFoldDB" id="A0A915CW45"/>
<evidence type="ECO:0000256" key="2">
    <source>
        <dbReference type="ARBA" id="ARBA00022448"/>
    </source>
</evidence>
<dbReference type="PANTHER" id="PTHR23316">
    <property type="entry name" value="IMPORTIN ALPHA"/>
    <property type="match status" value="1"/>
</dbReference>
<dbReference type="Pfam" id="PF00514">
    <property type="entry name" value="Arm"/>
    <property type="match status" value="1"/>
</dbReference>
<evidence type="ECO:0000313" key="4">
    <source>
        <dbReference type="Proteomes" id="UP000887574"/>
    </source>
</evidence>
<keyword evidence="3" id="KW-0653">Protein transport</keyword>
<protein>
    <submittedName>
        <fullName evidence="5">Uncharacterized protein</fullName>
    </submittedName>
</protein>
<comment type="similarity">
    <text evidence="1">Belongs to the importin alpha family.</text>
</comment>
<evidence type="ECO:0000256" key="3">
    <source>
        <dbReference type="ARBA" id="ARBA00022927"/>
    </source>
</evidence>
<dbReference type="GO" id="GO:0015031">
    <property type="term" value="P:protein transport"/>
    <property type="evidence" value="ECO:0007669"/>
    <property type="project" value="UniProtKB-KW"/>
</dbReference>
<dbReference type="InterPro" id="IPR000225">
    <property type="entry name" value="Armadillo"/>
</dbReference>
<keyword evidence="4" id="KW-1185">Reference proteome</keyword>
<proteinExistence type="inferred from homology"/>